<dbReference type="SUPFAM" id="SSF53474">
    <property type="entry name" value="alpha/beta-Hydrolases"/>
    <property type="match status" value="1"/>
</dbReference>
<feature type="domain" description="AB hydrolase-1" evidence="1">
    <location>
        <begin position="24"/>
        <end position="258"/>
    </location>
</feature>
<dbReference type="InterPro" id="IPR029058">
    <property type="entry name" value="AB_hydrolase_fold"/>
</dbReference>
<dbReference type="PATRIC" id="fig|45658.7.peg.170"/>
<dbReference type="Gene3D" id="3.40.50.1820">
    <property type="entry name" value="alpha/beta hydrolase"/>
    <property type="match status" value="1"/>
</dbReference>
<reference evidence="2 3" key="1">
    <citation type="submission" date="2016-07" db="EMBL/GenBank/DDBJ databases">
        <title>Genome sequencing of Vibrio scophthalmi strain VS-05, an isolated from Paralichthys olivaceus.</title>
        <authorList>
            <person name="Han H.-J."/>
        </authorList>
    </citation>
    <scope>NUCLEOTIDE SEQUENCE [LARGE SCALE GENOMIC DNA]</scope>
    <source>
        <strain evidence="2 3">VS-05</strain>
    </source>
</reference>
<accession>A0A1C7F8K5</accession>
<sequence>MDRSMKKFAIDGCEMAYQDVGQGPVVLFGHSYLWDSEMWAPQITQLSQSFRCIVPDLWAHGESDSAPLSTRSLQDYAQQILALMDHLEIDQFAIVGLSVGGMWGAEVVAMAPRRVNAIALMDTFVGLEPEVAHKKYFAMLETINTVKHVPEAIIAAVTPLFFARNAERDNPELVAKFQQHLAQIKGEQAEAIAKVGRMVFGRRDLIDALEHFTLPTLIAVGAEDIPRPYLESYLMQDCIDGAELVQIPNAGHISNLEQPQFVTSLLNDFLTKALR</sequence>
<dbReference type="EMBL" id="CP016414">
    <property type="protein sequence ID" value="ANU35339.1"/>
    <property type="molecule type" value="Genomic_DNA"/>
</dbReference>
<organism evidence="2 3">
    <name type="scientific">Vibrio scophthalmi</name>
    <dbReference type="NCBI Taxonomy" id="45658"/>
    <lineage>
        <taxon>Bacteria</taxon>
        <taxon>Pseudomonadati</taxon>
        <taxon>Pseudomonadota</taxon>
        <taxon>Gammaproteobacteria</taxon>
        <taxon>Vibrionales</taxon>
        <taxon>Vibrionaceae</taxon>
        <taxon>Vibrio</taxon>
    </lineage>
</organism>
<proteinExistence type="predicted"/>
<keyword evidence="3" id="KW-1185">Reference proteome</keyword>
<dbReference type="InterPro" id="IPR000073">
    <property type="entry name" value="AB_hydrolase_1"/>
</dbReference>
<keyword evidence="2" id="KW-0378">Hydrolase</keyword>
<dbReference type="Pfam" id="PF00561">
    <property type="entry name" value="Abhydrolase_1"/>
    <property type="match status" value="1"/>
</dbReference>
<dbReference type="PRINTS" id="PR00111">
    <property type="entry name" value="ABHYDROLASE"/>
</dbReference>
<dbReference type="Proteomes" id="UP000092528">
    <property type="component" value="Chromosome 1"/>
</dbReference>
<dbReference type="PRINTS" id="PR00412">
    <property type="entry name" value="EPOXHYDRLASE"/>
</dbReference>
<evidence type="ECO:0000313" key="3">
    <source>
        <dbReference type="Proteomes" id="UP000092528"/>
    </source>
</evidence>
<name>A0A1C7F8K5_9VIBR</name>
<dbReference type="STRING" id="45658.VSVS12_02788"/>
<dbReference type="PANTHER" id="PTHR43798:SF29">
    <property type="entry name" value="AB HYDROLASE-1 DOMAIN-CONTAINING PROTEIN"/>
    <property type="match status" value="1"/>
</dbReference>
<protein>
    <submittedName>
        <fullName evidence="2">Putative aminoacrylate hydrolase RutD</fullName>
    </submittedName>
</protein>
<dbReference type="GO" id="GO:0016787">
    <property type="term" value="F:hydrolase activity"/>
    <property type="evidence" value="ECO:0007669"/>
    <property type="project" value="UniProtKB-KW"/>
</dbReference>
<evidence type="ECO:0000259" key="1">
    <source>
        <dbReference type="Pfam" id="PF00561"/>
    </source>
</evidence>
<dbReference type="AlphaFoldDB" id="A0A1C7F8K5"/>
<gene>
    <name evidence="2" type="ORF">VSVS05_00185</name>
</gene>
<evidence type="ECO:0000313" key="2">
    <source>
        <dbReference type="EMBL" id="ANU35339.1"/>
    </source>
</evidence>
<dbReference type="InterPro" id="IPR050266">
    <property type="entry name" value="AB_hydrolase_sf"/>
</dbReference>
<dbReference type="InterPro" id="IPR000639">
    <property type="entry name" value="Epox_hydrolase-like"/>
</dbReference>
<dbReference type="PANTHER" id="PTHR43798">
    <property type="entry name" value="MONOACYLGLYCEROL LIPASE"/>
    <property type="match status" value="1"/>
</dbReference>